<comment type="similarity">
    <text evidence="2">Belongs to the GPC1 family.</text>
</comment>
<dbReference type="GO" id="GO:0016746">
    <property type="term" value="F:acyltransferase activity"/>
    <property type="evidence" value="ECO:0007669"/>
    <property type="project" value="UniProtKB-KW"/>
</dbReference>
<feature type="transmembrane region" description="Helical" evidence="15">
    <location>
        <begin position="377"/>
        <end position="400"/>
    </location>
</feature>
<keyword evidence="13" id="KW-0175">Coiled coil</keyword>
<feature type="coiled-coil region" evidence="13">
    <location>
        <begin position="170"/>
        <end position="201"/>
    </location>
</feature>
<feature type="transmembrane region" description="Helical" evidence="15">
    <location>
        <begin position="207"/>
        <end position="225"/>
    </location>
</feature>
<dbReference type="PANTHER" id="PTHR31201">
    <property type="entry name" value="OS01G0585100 PROTEIN"/>
    <property type="match status" value="1"/>
</dbReference>
<comment type="subcellular location">
    <subcellularLocation>
        <location evidence="1">Membrane</location>
        <topology evidence="1">Multi-pass membrane protein</topology>
    </subcellularLocation>
</comment>
<feature type="transmembrane region" description="Helical" evidence="15">
    <location>
        <begin position="231"/>
        <end position="249"/>
    </location>
</feature>
<dbReference type="InterPro" id="IPR021261">
    <property type="entry name" value="GPCAT"/>
</dbReference>
<evidence type="ECO:0000256" key="13">
    <source>
        <dbReference type="SAM" id="Coils"/>
    </source>
</evidence>
<evidence type="ECO:0000256" key="4">
    <source>
        <dbReference type="ARBA" id="ARBA00022516"/>
    </source>
</evidence>
<feature type="transmembrane region" description="Helical" evidence="15">
    <location>
        <begin position="440"/>
        <end position="461"/>
    </location>
</feature>
<keyword evidence="6 15" id="KW-0812">Transmembrane</keyword>
<feature type="transmembrane region" description="Helical" evidence="15">
    <location>
        <begin position="334"/>
        <end position="354"/>
    </location>
</feature>
<dbReference type="Pfam" id="PF10998">
    <property type="entry name" value="DUF2838"/>
    <property type="match status" value="1"/>
</dbReference>
<feature type="compositionally biased region" description="Polar residues" evidence="14">
    <location>
        <begin position="74"/>
        <end position="86"/>
    </location>
</feature>
<evidence type="ECO:0000256" key="15">
    <source>
        <dbReference type="SAM" id="Phobius"/>
    </source>
</evidence>
<evidence type="ECO:0000256" key="3">
    <source>
        <dbReference type="ARBA" id="ARBA00019082"/>
    </source>
</evidence>
<keyword evidence="12" id="KW-0012">Acyltransferase</keyword>
<feature type="transmembrane region" description="Helical" evidence="15">
    <location>
        <begin position="301"/>
        <end position="322"/>
    </location>
</feature>
<evidence type="ECO:0000256" key="9">
    <source>
        <dbReference type="ARBA" id="ARBA00023136"/>
    </source>
</evidence>
<keyword evidence="8" id="KW-0443">Lipid metabolism</keyword>
<dbReference type="AlphaFoldDB" id="A0A238FJ05"/>
<feature type="region of interest" description="Disordered" evidence="14">
    <location>
        <begin position="1"/>
        <end position="88"/>
    </location>
</feature>
<accession>A0A238FJ05</accession>
<name>A0A238FJ05_9BASI</name>
<dbReference type="GO" id="GO:0006656">
    <property type="term" value="P:phosphatidylcholine biosynthetic process"/>
    <property type="evidence" value="ECO:0007669"/>
    <property type="project" value="TreeGrafter"/>
</dbReference>
<keyword evidence="9 15" id="KW-0472">Membrane</keyword>
<evidence type="ECO:0000313" key="16">
    <source>
        <dbReference type="EMBL" id="SCV71983.1"/>
    </source>
</evidence>
<dbReference type="GO" id="GO:0016020">
    <property type="term" value="C:membrane"/>
    <property type="evidence" value="ECO:0007669"/>
    <property type="project" value="UniProtKB-SubCell"/>
</dbReference>
<dbReference type="Proteomes" id="UP000198372">
    <property type="component" value="Unassembled WGS sequence"/>
</dbReference>
<keyword evidence="17" id="KW-1185">Reference proteome</keyword>
<evidence type="ECO:0000313" key="17">
    <source>
        <dbReference type="Proteomes" id="UP000198372"/>
    </source>
</evidence>
<evidence type="ECO:0000256" key="14">
    <source>
        <dbReference type="SAM" id="MobiDB-lite"/>
    </source>
</evidence>
<evidence type="ECO:0000256" key="2">
    <source>
        <dbReference type="ARBA" id="ARBA00006675"/>
    </source>
</evidence>
<dbReference type="PANTHER" id="PTHR31201:SF1">
    <property type="entry name" value="GLYCEROPHOSPHOCHOLINE ACYLTRANSFERASE 1"/>
    <property type="match status" value="1"/>
</dbReference>
<sequence>MTDSNHATLRRRATELPDLGQVSARQGTAAADDDPGLGASTVTADATSSSPSSPPSPSSSHQPHSGAPLRPTLPRSTTNDSPTASFELSDDEPIFSGLPLLDLFVLVDAHLELWTRGIRRKSADWRSKADKLVEESKARAQRIKLPRVASETFRNGMRSDDNGVLSSRDRERLEKRIREVRANAKEQMRRLNQKWEQEKTVRLRDKISFFSGVMNVLISALLLGFEPTWIPAWYTAQVMAYLPLRVYSYKKRSYHYFLFDLCYAINGLCLVYVSLDVLFYSSSSFHQNCVSSQLWILPGNVFLFQACYGLALGSLGTAIATWRNSLVFHSLDKVISLAIHIFPPFVFTTIRHFYPHAEARYPALVHLPDLQSWSARWKSMCVCMFTYLIWQALYFQYVIVARKEKIKQGRATSFTFLINDRKRLIGKIAAKVRPERREAAFIFGQAVYTFVTLLIPVFGLYDSKFWSSVYLLTLFAVSVWNGASFYMEVFARKFEKELIALRREFEAQQEILSKTSSAMSGTGSVDMSRSASLADLPTTVAEVDDEVDEAERGAGLHGDVSEVLVEGVGGQDLMMVGKEAAAAACEAADRG</sequence>
<keyword evidence="7 15" id="KW-1133">Transmembrane helix</keyword>
<evidence type="ECO:0000256" key="10">
    <source>
        <dbReference type="ARBA" id="ARBA00023209"/>
    </source>
</evidence>
<evidence type="ECO:0000256" key="8">
    <source>
        <dbReference type="ARBA" id="ARBA00023098"/>
    </source>
</evidence>
<evidence type="ECO:0000256" key="7">
    <source>
        <dbReference type="ARBA" id="ARBA00022989"/>
    </source>
</evidence>
<keyword evidence="5" id="KW-0808">Transferase</keyword>
<evidence type="ECO:0000256" key="6">
    <source>
        <dbReference type="ARBA" id="ARBA00022692"/>
    </source>
</evidence>
<evidence type="ECO:0000256" key="1">
    <source>
        <dbReference type="ARBA" id="ARBA00004141"/>
    </source>
</evidence>
<keyword evidence="10" id="KW-0594">Phospholipid biosynthesis</keyword>
<feature type="transmembrane region" description="Helical" evidence="15">
    <location>
        <begin position="467"/>
        <end position="487"/>
    </location>
</feature>
<keyword evidence="11" id="KW-1208">Phospholipid metabolism</keyword>
<feature type="transmembrane region" description="Helical" evidence="15">
    <location>
        <begin position="261"/>
        <end position="281"/>
    </location>
</feature>
<evidence type="ECO:0000256" key="12">
    <source>
        <dbReference type="ARBA" id="ARBA00023315"/>
    </source>
</evidence>
<evidence type="ECO:0000256" key="11">
    <source>
        <dbReference type="ARBA" id="ARBA00023264"/>
    </source>
</evidence>
<dbReference type="OrthoDB" id="406287at2759"/>
<proteinExistence type="inferred from homology"/>
<gene>
    <name evidence="16" type="ORF">BQ2448_4677</name>
</gene>
<evidence type="ECO:0000256" key="5">
    <source>
        <dbReference type="ARBA" id="ARBA00022679"/>
    </source>
</evidence>
<organism evidence="16 17">
    <name type="scientific">Microbotryum intermedium</name>
    <dbReference type="NCBI Taxonomy" id="269621"/>
    <lineage>
        <taxon>Eukaryota</taxon>
        <taxon>Fungi</taxon>
        <taxon>Dikarya</taxon>
        <taxon>Basidiomycota</taxon>
        <taxon>Pucciniomycotina</taxon>
        <taxon>Microbotryomycetes</taxon>
        <taxon>Microbotryales</taxon>
        <taxon>Microbotryaceae</taxon>
        <taxon>Microbotryum</taxon>
    </lineage>
</organism>
<reference evidence="17" key="1">
    <citation type="submission" date="2016-09" db="EMBL/GenBank/DDBJ databases">
        <authorList>
            <person name="Jeantristanb JTB J.-T."/>
            <person name="Ricardo R."/>
        </authorList>
    </citation>
    <scope>NUCLEOTIDE SEQUENCE [LARGE SCALE GENOMIC DNA]</scope>
</reference>
<protein>
    <recommendedName>
        <fullName evidence="3">Glycerophosphocholine acyltransferase 1</fullName>
    </recommendedName>
</protein>
<dbReference type="EMBL" id="FMSP01000008">
    <property type="protein sequence ID" value="SCV71983.1"/>
    <property type="molecule type" value="Genomic_DNA"/>
</dbReference>
<keyword evidence="4" id="KW-0444">Lipid biosynthesis</keyword>